<dbReference type="InterPro" id="IPR013601">
    <property type="entry name" value="FAE1_typ3_polyketide_synth"/>
</dbReference>
<evidence type="ECO:0000256" key="2">
    <source>
        <dbReference type="ARBA" id="ARBA00047375"/>
    </source>
</evidence>
<protein>
    <submittedName>
        <fullName evidence="4">3-ketoacyl-CoA synthase</fullName>
    </submittedName>
</protein>
<dbReference type="GO" id="GO:0016020">
    <property type="term" value="C:membrane"/>
    <property type="evidence" value="ECO:0007669"/>
    <property type="project" value="InterPro"/>
</dbReference>
<dbReference type="GO" id="GO:0006633">
    <property type="term" value="P:fatty acid biosynthetic process"/>
    <property type="evidence" value="ECO:0007669"/>
    <property type="project" value="InterPro"/>
</dbReference>
<dbReference type="InterPro" id="IPR016039">
    <property type="entry name" value="Thiolase-like"/>
</dbReference>
<dbReference type="PANTHER" id="PTHR31561">
    <property type="entry name" value="3-KETOACYL-COA SYNTHASE"/>
    <property type="match status" value="1"/>
</dbReference>
<organism evidence="4 5">
    <name type="scientific">Phaseolus angularis</name>
    <name type="common">Azuki bean</name>
    <name type="synonym">Vigna angularis</name>
    <dbReference type="NCBI Taxonomy" id="3914"/>
    <lineage>
        <taxon>Eukaryota</taxon>
        <taxon>Viridiplantae</taxon>
        <taxon>Streptophyta</taxon>
        <taxon>Embryophyta</taxon>
        <taxon>Tracheophyta</taxon>
        <taxon>Spermatophyta</taxon>
        <taxon>Magnoliopsida</taxon>
        <taxon>eudicotyledons</taxon>
        <taxon>Gunneridae</taxon>
        <taxon>Pentapetalae</taxon>
        <taxon>rosids</taxon>
        <taxon>fabids</taxon>
        <taxon>Fabales</taxon>
        <taxon>Fabaceae</taxon>
        <taxon>Papilionoideae</taxon>
        <taxon>50 kb inversion clade</taxon>
        <taxon>NPAAA clade</taxon>
        <taxon>indigoferoid/millettioid clade</taxon>
        <taxon>Phaseoleae</taxon>
        <taxon>Vigna</taxon>
    </lineage>
</organism>
<dbReference type="InterPro" id="IPR012392">
    <property type="entry name" value="3-ktacl-CoA_syn"/>
</dbReference>
<sequence length="213" mass="24720">MIEKRPSTSIYLLDFSCYRPPNHLIVHFQKFIHHSTLIGDFLPPHHAREEAEQVMFGALDNLFANTRVKPKDIRILVVNPTPSLSCFTLSLFLSLNFRLPSFLFYLVVEEKPEKGLEKIRVLTYTLLVMDSYCHSTVDLIRLESEFDTRSVVKRKINLGCEKRAQIVQEIDEACRSQGQDRNQQYTILYPQFSLLFQLHGTHLLFSLAMSTIT</sequence>
<comment type="catalytic activity">
    <reaction evidence="2">
        <text>a very-long-chain acyl-CoA + malonyl-CoA + H(+) = a very-long-chain 3-oxoacyl-CoA + CO2 + CoA</text>
        <dbReference type="Rhea" id="RHEA:32727"/>
        <dbReference type="ChEBI" id="CHEBI:15378"/>
        <dbReference type="ChEBI" id="CHEBI:16526"/>
        <dbReference type="ChEBI" id="CHEBI:57287"/>
        <dbReference type="ChEBI" id="CHEBI:57384"/>
        <dbReference type="ChEBI" id="CHEBI:90725"/>
        <dbReference type="ChEBI" id="CHEBI:90736"/>
        <dbReference type="EC" id="2.3.1.199"/>
    </reaction>
</comment>
<dbReference type="EMBL" id="JABFOF010000003">
    <property type="protein sequence ID" value="KAG2403340.1"/>
    <property type="molecule type" value="Genomic_DNA"/>
</dbReference>
<dbReference type="Proteomes" id="UP000743370">
    <property type="component" value="Unassembled WGS sequence"/>
</dbReference>
<comment type="caution">
    <text evidence="4">The sequence shown here is derived from an EMBL/GenBank/DDBJ whole genome shotgun (WGS) entry which is preliminary data.</text>
</comment>
<dbReference type="SUPFAM" id="SSF53901">
    <property type="entry name" value="Thiolase-like"/>
    <property type="match status" value="1"/>
</dbReference>
<keyword evidence="1" id="KW-0808">Transferase</keyword>
<gene>
    <name evidence="4" type="ORF">HKW66_Vig0186270</name>
</gene>
<feature type="domain" description="FAE" evidence="3">
    <location>
        <begin position="46"/>
        <end position="86"/>
    </location>
</feature>
<evidence type="ECO:0000313" key="4">
    <source>
        <dbReference type="EMBL" id="KAG2403340.1"/>
    </source>
</evidence>
<evidence type="ECO:0000313" key="5">
    <source>
        <dbReference type="Proteomes" id="UP000743370"/>
    </source>
</evidence>
<keyword evidence="1" id="KW-0012">Acyltransferase</keyword>
<dbReference type="AlphaFoldDB" id="A0A8T0KSW9"/>
<dbReference type="Pfam" id="PF08392">
    <property type="entry name" value="FAE1_CUT1_RppA"/>
    <property type="match status" value="1"/>
</dbReference>
<dbReference type="GO" id="GO:0009922">
    <property type="term" value="F:fatty acid elongase activity"/>
    <property type="evidence" value="ECO:0007669"/>
    <property type="project" value="UniProtKB-EC"/>
</dbReference>
<name>A0A8T0KSW9_PHAAN</name>
<accession>A0A8T0KSW9</accession>
<evidence type="ECO:0000256" key="1">
    <source>
        <dbReference type="ARBA" id="ARBA00023315"/>
    </source>
</evidence>
<reference evidence="4 5" key="1">
    <citation type="submission" date="2020-05" db="EMBL/GenBank/DDBJ databases">
        <title>Vigna angularis (adzuki bean) Var. LongXiaoDou No. 4 denovo assembly.</title>
        <authorList>
            <person name="Xiang H."/>
        </authorList>
    </citation>
    <scope>NUCLEOTIDE SEQUENCE [LARGE SCALE GENOMIC DNA]</scope>
    <source>
        <tissue evidence="4">Leaf</tissue>
    </source>
</reference>
<proteinExistence type="predicted"/>
<evidence type="ECO:0000259" key="3">
    <source>
        <dbReference type="Pfam" id="PF08392"/>
    </source>
</evidence>